<evidence type="ECO:0000313" key="3">
    <source>
        <dbReference type="Proteomes" id="UP001370758"/>
    </source>
</evidence>
<protein>
    <submittedName>
        <fullName evidence="2">Kelch-like</fullName>
    </submittedName>
</protein>
<keyword evidence="3" id="KW-1185">Reference proteome</keyword>
<dbReference type="PROSITE" id="PS50097">
    <property type="entry name" value="BTB"/>
    <property type="match status" value="1"/>
</dbReference>
<accession>A0AAV9VYJ7</accession>
<dbReference type="AlphaFoldDB" id="A0AAV9VYJ7"/>
<comment type="caution">
    <text evidence="2">The sequence shown here is derived from an EMBL/GenBank/DDBJ whole genome shotgun (WGS) entry which is preliminary data.</text>
</comment>
<dbReference type="SUPFAM" id="SSF54695">
    <property type="entry name" value="POZ domain"/>
    <property type="match status" value="1"/>
</dbReference>
<feature type="domain" description="BTB" evidence="1">
    <location>
        <begin position="31"/>
        <end position="100"/>
    </location>
</feature>
<dbReference type="Gene3D" id="3.30.710.10">
    <property type="entry name" value="Potassium Channel Kv1.1, Chain A"/>
    <property type="match status" value="1"/>
</dbReference>
<dbReference type="Proteomes" id="UP001370758">
    <property type="component" value="Unassembled WGS sequence"/>
</dbReference>
<dbReference type="CDD" id="cd18186">
    <property type="entry name" value="BTB_POZ_ZBTB_KLHL-like"/>
    <property type="match status" value="1"/>
</dbReference>
<dbReference type="EMBL" id="JAVHJL010000009">
    <property type="protein sequence ID" value="KAK6497843.1"/>
    <property type="molecule type" value="Genomic_DNA"/>
</dbReference>
<dbReference type="InterPro" id="IPR000210">
    <property type="entry name" value="BTB/POZ_dom"/>
</dbReference>
<proteinExistence type="predicted"/>
<gene>
    <name evidence="2" type="primary">KLHL13</name>
    <name evidence="2" type="ORF">TWF481_012242</name>
</gene>
<sequence length="225" mass="25526">MLVLTATLLAEFKLFELTFLLKRYLETPEFADVTVIVGEGAEAFELHRVILAAQSEYFSAVLKETFVEGRSRKITIPDIDSDTFRIIVKYFYTWSLGIKFEDPLDWGIVARLYQVGDYLLAPALKQKVSRCLASKIKQLYDINRGVSEPSDVDGESLYSVILDGLGSVFEHATVSDWGNIKICTDTVEKLDIDTSPDAYHQFIADGRDRTVLIAALLESYREFRF</sequence>
<dbReference type="InterPro" id="IPR011333">
    <property type="entry name" value="SKP1/BTB/POZ_sf"/>
</dbReference>
<dbReference type="Pfam" id="PF00651">
    <property type="entry name" value="BTB"/>
    <property type="match status" value="1"/>
</dbReference>
<evidence type="ECO:0000313" key="2">
    <source>
        <dbReference type="EMBL" id="KAK6497843.1"/>
    </source>
</evidence>
<dbReference type="PANTHER" id="PTHR24413">
    <property type="entry name" value="SPECKLE-TYPE POZ PROTEIN"/>
    <property type="match status" value="1"/>
</dbReference>
<evidence type="ECO:0000259" key="1">
    <source>
        <dbReference type="PROSITE" id="PS50097"/>
    </source>
</evidence>
<organism evidence="2 3">
    <name type="scientific">Arthrobotrys musiformis</name>
    <dbReference type="NCBI Taxonomy" id="47236"/>
    <lineage>
        <taxon>Eukaryota</taxon>
        <taxon>Fungi</taxon>
        <taxon>Dikarya</taxon>
        <taxon>Ascomycota</taxon>
        <taxon>Pezizomycotina</taxon>
        <taxon>Orbiliomycetes</taxon>
        <taxon>Orbiliales</taxon>
        <taxon>Orbiliaceae</taxon>
        <taxon>Arthrobotrys</taxon>
    </lineage>
</organism>
<name>A0AAV9VYJ7_9PEZI</name>
<dbReference type="SMART" id="SM00225">
    <property type="entry name" value="BTB"/>
    <property type="match status" value="1"/>
</dbReference>
<reference evidence="2 3" key="1">
    <citation type="submission" date="2023-08" db="EMBL/GenBank/DDBJ databases">
        <authorList>
            <person name="Palmer J.M."/>
        </authorList>
    </citation>
    <scope>NUCLEOTIDE SEQUENCE [LARGE SCALE GENOMIC DNA]</scope>
    <source>
        <strain evidence="2 3">TWF481</strain>
    </source>
</reference>